<evidence type="ECO:0000313" key="1">
    <source>
        <dbReference type="EMBL" id="MVN16240.1"/>
    </source>
</evidence>
<keyword evidence="2" id="KW-1185">Reference proteome</keyword>
<comment type="caution">
    <text evidence="1">The sequence shown here is derived from an EMBL/GenBank/DDBJ whole genome shotgun (WGS) entry which is preliminary data.</text>
</comment>
<proteinExistence type="predicted"/>
<name>A0A6N8ILH1_9ACTN</name>
<protein>
    <submittedName>
        <fullName evidence="1">Uncharacterized protein</fullName>
    </submittedName>
</protein>
<organism evidence="1 2">
    <name type="scientific">Gordonibacter urolithinfaciens</name>
    <dbReference type="NCBI Taxonomy" id="1335613"/>
    <lineage>
        <taxon>Bacteria</taxon>
        <taxon>Bacillati</taxon>
        <taxon>Actinomycetota</taxon>
        <taxon>Coriobacteriia</taxon>
        <taxon>Eggerthellales</taxon>
        <taxon>Eggerthellaceae</taxon>
        <taxon>Gordonibacter</taxon>
    </lineage>
</organism>
<dbReference type="EMBL" id="WPOC01000026">
    <property type="protein sequence ID" value="MVN16240.1"/>
    <property type="molecule type" value="Genomic_DNA"/>
</dbReference>
<dbReference type="RefSeq" id="WP_157007591.1">
    <property type="nucleotide sequence ID" value="NZ_WPOC01000026.1"/>
</dbReference>
<evidence type="ECO:0000313" key="2">
    <source>
        <dbReference type="Proteomes" id="UP000468327"/>
    </source>
</evidence>
<gene>
    <name evidence="1" type="ORF">GO738_12980</name>
</gene>
<sequence length="340" mass="36864">MFTKDDFTGEIGGFELSVTAGGSDLLFRPSAVAPPSPSLAPAPLFYEFGNLSSDERVVAFAAVHGPLFGTRGWVPEDGAIRESVEDWKEAAGVLNHVLRLKAFCDGKAGVGDVSDFMHVIVATGARGFSLTASCSLFSGRREGAYRDLVRSARVGESYQGTGGERVVSGLFVDSLGAHVATTYETFDYYPALARGEQDRPFIDALASEGFPGDIAEECARAVVRLCTMAHTSDVRFGFVEDSYGPVVECLLAGIWHEFGQAYSHEAIGVCKECGRVIDCTNERGKQRDYCSKTCRDRARNRRNAPKMKLRRRMAAGMTVEEAARDSGVPIDEAKRLVGME</sequence>
<dbReference type="AlphaFoldDB" id="A0A6N8ILH1"/>
<accession>A0A6N8ILH1</accession>
<dbReference type="Proteomes" id="UP000468327">
    <property type="component" value="Unassembled WGS sequence"/>
</dbReference>
<reference evidence="1 2" key="1">
    <citation type="submission" date="2019-11" db="EMBL/GenBank/DDBJ databases">
        <title>Whole genome shotgun sequencing (WGS) data from Adlercreutzia equolifaciens ResAG-91, Eggerthella lenta MRI-F36, MRI-F37, MRI-F40, ResAG-49, ResAG-88, ResAG-121, ResAG-145, and Gordonibacter sp. ResAG-5, ResAG-26, ResAG-43, ResAG-50, ResAG-59.</title>
        <authorList>
            <person name="Stoll D.A."/>
            <person name="Danylec N."/>
            <person name="Franz C.M.A.P."/>
            <person name="Huch M."/>
        </authorList>
    </citation>
    <scope>NUCLEOTIDE SEQUENCE [LARGE SCALE GENOMIC DNA]</scope>
    <source>
        <strain evidence="1 2">ResAG-59</strain>
    </source>
</reference>